<feature type="region of interest" description="Disordered" evidence="1">
    <location>
        <begin position="1"/>
        <end position="20"/>
    </location>
</feature>
<dbReference type="PANTHER" id="PTHR21301">
    <property type="entry name" value="REVERSE TRANSCRIPTASE"/>
    <property type="match status" value="1"/>
</dbReference>
<evidence type="ECO:0000313" key="2">
    <source>
        <dbReference type="EMBL" id="CAJ0931102.1"/>
    </source>
</evidence>
<dbReference type="PANTHER" id="PTHR21301:SF12">
    <property type="match status" value="1"/>
</dbReference>
<reference evidence="2" key="1">
    <citation type="submission" date="2023-07" db="EMBL/GenBank/DDBJ databases">
        <authorList>
            <person name="Stuckert A."/>
        </authorList>
    </citation>
    <scope>NUCLEOTIDE SEQUENCE</scope>
</reference>
<protein>
    <recommendedName>
        <fullName evidence="4">GIY-YIG homing endonuclease</fullName>
    </recommendedName>
</protein>
<organism evidence="2 3">
    <name type="scientific">Ranitomeya imitator</name>
    <name type="common">mimic poison frog</name>
    <dbReference type="NCBI Taxonomy" id="111125"/>
    <lineage>
        <taxon>Eukaryota</taxon>
        <taxon>Metazoa</taxon>
        <taxon>Chordata</taxon>
        <taxon>Craniata</taxon>
        <taxon>Vertebrata</taxon>
        <taxon>Euteleostomi</taxon>
        <taxon>Amphibia</taxon>
        <taxon>Batrachia</taxon>
        <taxon>Anura</taxon>
        <taxon>Neobatrachia</taxon>
        <taxon>Hyloidea</taxon>
        <taxon>Dendrobatidae</taxon>
        <taxon>Dendrobatinae</taxon>
        <taxon>Ranitomeya</taxon>
    </lineage>
</organism>
<comment type="caution">
    <text evidence="2">The sequence shown here is derived from an EMBL/GenBank/DDBJ whole genome shotgun (WGS) entry which is preliminary data.</text>
</comment>
<dbReference type="Proteomes" id="UP001176940">
    <property type="component" value="Unassembled WGS sequence"/>
</dbReference>
<sequence>MLASNPSFSPNTQPKPERVPFVHTHHPVMPVVYDIIRKRWPLLQQAYPHIKAFSTPPLMCKCRPNNIRDKVVKADIGSFTSVPRQTFLSTERNGTFPCLRCACCSNVIKSGSITHPHSVKQFRINGFFTCDSNNVIYVTTQHIRDRIASHKSTIRCKKTWLPLPYHFASANHSISQLRFQVLEQVDRPRRGGNHVKLLREREAHWIYTLQTLIPKGLNRELDLVC</sequence>
<accession>A0ABN9L3Q4</accession>
<name>A0ABN9L3Q4_9NEOB</name>
<evidence type="ECO:0008006" key="4">
    <source>
        <dbReference type="Google" id="ProtNLM"/>
    </source>
</evidence>
<dbReference type="EMBL" id="CAUEEQ010007477">
    <property type="protein sequence ID" value="CAJ0931102.1"/>
    <property type="molecule type" value="Genomic_DNA"/>
</dbReference>
<dbReference type="Gene3D" id="3.40.1440.10">
    <property type="entry name" value="GIY-YIG endonuclease"/>
    <property type="match status" value="1"/>
</dbReference>
<proteinExistence type="predicted"/>
<evidence type="ECO:0000313" key="3">
    <source>
        <dbReference type="Proteomes" id="UP001176940"/>
    </source>
</evidence>
<evidence type="ECO:0000256" key="1">
    <source>
        <dbReference type="SAM" id="MobiDB-lite"/>
    </source>
</evidence>
<gene>
    <name evidence="2" type="ORF">RIMI_LOCUS4602460</name>
</gene>
<feature type="compositionally biased region" description="Polar residues" evidence="1">
    <location>
        <begin position="1"/>
        <end position="14"/>
    </location>
</feature>
<dbReference type="InterPro" id="IPR035901">
    <property type="entry name" value="GIY-YIG_endonuc_sf"/>
</dbReference>
<keyword evidence="3" id="KW-1185">Reference proteome</keyword>